<sequence>MAWVNSGATIGGNVVVRDNAVVQGGASLSGGLVLGGDAEMWITCSAGTYLMFDPDRGCDGRGGESDVNPAHGTFTDAELSITI</sequence>
<name>A0AB39PT25_9ACTN</name>
<dbReference type="SUPFAM" id="SSF51161">
    <property type="entry name" value="Trimeric LpxA-like enzymes"/>
    <property type="match status" value="1"/>
</dbReference>
<dbReference type="RefSeq" id="WP_369167438.1">
    <property type="nucleotide sequence ID" value="NZ_CP163439.1"/>
</dbReference>
<proteinExistence type="predicted"/>
<dbReference type="InterPro" id="IPR011004">
    <property type="entry name" value="Trimer_LpxA-like_sf"/>
</dbReference>
<gene>
    <name evidence="1" type="ORF">AB5J49_06265</name>
</gene>
<protein>
    <submittedName>
        <fullName evidence="1">Uncharacterized protein</fullName>
    </submittedName>
</protein>
<dbReference type="EMBL" id="CP163439">
    <property type="protein sequence ID" value="XDQ32943.1"/>
    <property type="molecule type" value="Genomic_DNA"/>
</dbReference>
<reference evidence="1" key="1">
    <citation type="submission" date="2024-07" db="EMBL/GenBank/DDBJ databases">
        <authorList>
            <person name="Yu S.T."/>
        </authorList>
    </citation>
    <scope>NUCLEOTIDE SEQUENCE</scope>
    <source>
        <strain evidence="1">R28</strain>
    </source>
</reference>
<evidence type="ECO:0000313" key="1">
    <source>
        <dbReference type="EMBL" id="XDQ32943.1"/>
    </source>
</evidence>
<organism evidence="1">
    <name type="scientific">Streptomyces sp. R28</name>
    <dbReference type="NCBI Taxonomy" id="3238628"/>
    <lineage>
        <taxon>Bacteria</taxon>
        <taxon>Bacillati</taxon>
        <taxon>Actinomycetota</taxon>
        <taxon>Actinomycetes</taxon>
        <taxon>Kitasatosporales</taxon>
        <taxon>Streptomycetaceae</taxon>
        <taxon>Streptomyces</taxon>
    </lineage>
</organism>
<accession>A0AB39PT25</accession>
<dbReference type="AlphaFoldDB" id="A0AB39PT25"/>